<evidence type="ECO:0000256" key="1">
    <source>
        <dbReference type="SAM" id="MobiDB-lite"/>
    </source>
</evidence>
<name>A0A0E9V1Q3_ANGAN</name>
<proteinExistence type="predicted"/>
<reference evidence="2" key="1">
    <citation type="submission" date="2014-11" db="EMBL/GenBank/DDBJ databases">
        <authorList>
            <person name="Amaro Gonzalez C."/>
        </authorList>
    </citation>
    <scope>NUCLEOTIDE SEQUENCE</scope>
</reference>
<dbReference type="AlphaFoldDB" id="A0A0E9V1Q3"/>
<protein>
    <submittedName>
        <fullName evidence="2">Uncharacterized protein</fullName>
    </submittedName>
</protein>
<accession>A0A0E9V1Q3</accession>
<organism evidence="2">
    <name type="scientific">Anguilla anguilla</name>
    <name type="common">European freshwater eel</name>
    <name type="synonym">Muraena anguilla</name>
    <dbReference type="NCBI Taxonomy" id="7936"/>
    <lineage>
        <taxon>Eukaryota</taxon>
        <taxon>Metazoa</taxon>
        <taxon>Chordata</taxon>
        <taxon>Craniata</taxon>
        <taxon>Vertebrata</taxon>
        <taxon>Euteleostomi</taxon>
        <taxon>Actinopterygii</taxon>
        <taxon>Neopterygii</taxon>
        <taxon>Teleostei</taxon>
        <taxon>Anguilliformes</taxon>
        <taxon>Anguillidae</taxon>
        <taxon>Anguilla</taxon>
    </lineage>
</organism>
<evidence type="ECO:0000313" key="2">
    <source>
        <dbReference type="EMBL" id="JAH71188.1"/>
    </source>
</evidence>
<feature type="region of interest" description="Disordered" evidence="1">
    <location>
        <begin position="1"/>
        <end position="26"/>
    </location>
</feature>
<sequence length="26" mass="2691">MCTVGVTPSPSPQTSLAKPPDKYTQG</sequence>
<feature type="compositionally biased region" description="Polar residues" evidence="1">
    <location>
        <begin position="1"/>
        <end position="16"/>
    </location>
</feature>
<dbReference type="EMBL" id="GBXM01037389">
    <property type="protein sequence ID" value="JAH71188.1"/>
    <property type="molecule type" value="Transcribed_RNA"/>
</dbReference>
<reference evidence="2" key="2">
    <citation type="journal article" date="2015" name="Fish Shellfish Immunol.">
        <title>Early steps in the European eel (Anguilla anguilla)-Vibrio vulnificus interaction in the gills: Role of the RtxA13 toxin.</title>
        <authorList>
            <person name="Callol A."/>
            <person name="Pajuelo D."/>
            <person name="Ebbesson L."/>
            <person name="Teles M."/>
            <person name="MacKenzie S."/>
            <person name="Amaro C."/>
        </authorList>
    </citation>
    <scope>NUCLEOTIDE SEQUENCE</scope>
</reference>